<evidence type="ECO:0000313" key="3">
    <source>
        <dbReference type="Proteomes" id="UP000011778"/>
    </source>
</evidence>
<evidence type="ECO:0000313" key="2">
    <source>
        <dbReference type="EMBL" id="EMG23317.1"/>
    </source>
</evidence>
<reference evidence="2 3" key="1">
    <citation type="submission" date="2013-02" db="EMBL/GenBank/DDBJ databases">
        <authorList>
            <person name="Harkins D.M."/>
            <person name="Durkin A.S."/>
            <person name="Brinkac L.M."/>
            <person name="Haft D.H."/>
            <person name="Selengut J.D."/>
            <person name="Sanka R."/>
            <person name="DePew J."/>
            <person name="Purushe J."/>
            <person name="Tulsiani S.M."/>
            <person name="Graham G.C."/>
            <person name="Burns M.-A."/>
            <person name="Dohnt M.F."/>
            <person name="Smythe L.D."/>
            <person name="McKay D.B."/>
            <person name="Craig S.B."/>
            <person name="Vinetz J.M."/>
            <person name="Sutton G.G."/>
            <person name="Nierman W.C."/>
            <person name="Fouts D.E."/>
        </authorList>
    </citation>
    <scope>NUCLEOTIDE SEQUENCE [LARGE SCALE GENOMIC DNA]</scope>
    <source>
        <strain evidence="2 3">LT2050</strain>
    </source>
</reference>
<protein>
    <submittedName>
        <fullName evidence="2">Uncharacterized protein</fullName>
    </submittedName>
</protein>
<feature type="transmembrane region" description="Helical" evidence="1">
    <location>
        <begin position="12"/>
        <end position="32"/>
    </location>
</feature>
<name>M3IRY7_LEPIT</name>
<evidence type="ECO:0000256" key="1">
    <source>
        <dbReference type="SAM" id="Phobius"/>
    </source>
</evidence>
<keyword evidence="1" id="KW-0472">Membrane</keyword>
<keyword evidence="1" id="KW-1133">Transmembrane helix</keyword>
<gene>
    <name evidence="2" type="ORF">LEP1GSC150_2912</name>
</gene>
<organism evidence="2 3">
    <name type="scientific">Leptospira interrogans serovar Copenhageni str. LT2050</name>
    <dbReference type="NCBI Taxonomy" id="1001598"/>
    <lineage>
        <taxon>Bacteria</taxon>
        <taxon>Pseudomonadati</taxon>
        <taxon>Spirochaetota</taxon>
        <taxon>Spirochaetia</taxon>
        <taxon>Leptospirales</taxon>
        <taxon>Leptospiraceae</taxon>
        <taxon>Leptospira</taxon>
    </lineage>
</organism>
<dbReference type="AlphaFoldDB" id="M3IRY7"/>
<keyword evidence="1" id="KW-0812">Transmembrane</keyword>
<accession>M3IRY7</accession>
<dbReference type="Proteomes" id="UP000011778">
    <property type="component" value="Unassembled WGS sequence"/>
</dbReference>
<dbReference type="EMBL" id="AFMD02000127">
    <property type="protein sequence ID" value="EMG23317.1"/>
    <property type="molecule type" value="Genomic_DNA"/>
</dbReference>
<sequence>MIRSNQNIKEKPMICLFFIFFIHSMLETFQVLKNLFKTSSF</sequence>
<proteinExistence type="predicted"/>
<comment type="caution">
    <text evidence="2">The sequence shown here is derived from an EMBL/GenBank/DDBJ whole genome shotgun (WGS) entry which is preliminary data.</text>
</comment>